<proteinExistence type="predicted"/>
<feature type="region of interest" description="Disordered" evidence="1">
    <location>
        <begin position="1"/>
        <end position="47"/>
    </location>
</feature>
<name>A0A7V9W496_9GAMM</name>
<sequence length="47" mass="5173">MIESLGRSEQRMTASPSQAIKEALNKSASGMKHKTHGAQEPEHMGYM</sequence>
<reference evidence="2 4" key="2">
    <citation type="submission" date="2020-07" db="EMBL/GenBank/DDBJ databases">
        <title>Identification of Halomonas strains.</title>
        <authorList>
            <person name="Xiao Z."/>
            <person name="Shen J."/>
        </authorList>
    </citation>
    <scope>NUCLEOTIDE SEQUENCE [LARGE SCALE GENOMIC DNA]</scope>
    <source>
        <strain evidence="2 4">DSM 17331</strain>
    </source>
</reference>
<organism evidence="2 4">
    <name type="scientific">Billgrantia kenyensis</name>
    <dbReference type="NCBI Taxonomy" id="321266"/>
    <lineage>
        <taxon>Bacteria</taxon>
        <taxon>Pseudomonadati</taxon>
        <taxon>Pseudomonadota</taxon>
        <taxon>Gammaproteobacteria</taxon>
        <taxon>Oceanospirillales</taxon>
        <taxon>Halomonadaceae</taxon>
        <taxon>Billgrantia</taxon>
    </lineage>
</organism>
<protein>
    <submittedName>
        <fullName evidence="2">Uncharacterized protein</fullName>
    </submittedName>
</protein>
<dbReference type="RefSeq" id="WP_181516409.1">
    <property type="nucleotide sequence ID" value="NZ_JABFUB010000024.1"/>
</dbReference>
<evidence type="ECO:0000313" key="2">
    <source>
        <dbReference type="EMBL" id="MBA2780702.1"/>
    </source>
</evidence>
<dbReference type="Proteomes" id="UP000814353">
    <property type="component" value="Unassembled WGS sequence"/>
</dbReference>
<evidence type="ECO:0000313" key="3">
    <source>
        <dbReference type="EMBL" id="MCG6663526.1"/>
    </source>
</evidence>
<feature type="compositionally biased region" description="Basic and acidic residues" evidence="1">
    <location>
        <begin position="37"/>
        <end position="47"/>
    </location>
</feature>
<comment type="caution">
    <text evidence="2">The sequence shown here is derived from an EMBL/GenBank/DDBJ whole genome shotgun (WGS) entry which is preliminary data.</text>
</comment>
<gene>
    <name evidence="2" type="ORF">H1D44_17580</name>
    <name evidence="3" type="ORF">HOP48_18500</name>
</gene>
<dbReference type="EMBL" id="JACEFT010000030">
    <property type="protein sequence ID" value="MBA2780702.1"/>
    <property type="molecule type" value="Genomic_DNA"/>
</dbReference>
<keyword evidence="5" id="KW-1185">Reference proteome</keyword>
<evidence type="ECO:0000313" key="4">
    <source>
        <dbReference type="Proteomes" id="UP000518091"/>
    </source>
</evidence>
<accession>A0A7V9W496</accession>
<reference evidence="3 5" key="1">
    <citation type="submission" date="2020-05" db="EMBL/GenBank/DDBJ databases">
        <title>Comparative genomic analysis of denitrifying bacteria from Halomonas genus.</title>
        <authorList>
            <person name="Wang L."/>
            <person name="Shao Z."/>
        </authorList>
    </citation>
    <scope>NUCLEOTIDE SEQUENCE [LARGE SCALE GENOMIC DNA]</scope>
    <source>
        <strain evidence="3 5">DSM 17331</strain>
    </source>
</reference>
<dbReference type="EMBL" id="JABFUB010000024">
    <property type="protein sequence ID" value="MCG6663526.1"/>
    <property type="molecule type" value="Genomic_DNA"/>
</dbReference>
<feature type="compositionally biased region" description="Basic and acidic residues" evidence="1">
    <location>
        <begin position="1"/>
        <end position="10"/>
    </location>
</feature>
<dbReference type="Proteomes" id="UP000518091">
    <property type="component" value="Unassembled WGS sequence"/>
</dbReference>
<dbReference type="AlphaFoldDB" id="A0A7V9W496"/>
<evidence type="ECO:0000313" key="5">
    <source>
        <dbReference type="Proteomes" id="UP000814353"/>
    </source>
</evidence>
<evidence type="ECO:0000256" key="1">
    <source>
        <dbReference type="SAM" id="MobiDB-lite"/>
    </source>
</evidence>